<accession>A0A9P6R504</accession>
<reference evidence="1" key="1">
    <citation type="journal article" date="2020" name="Fungal Divers.">
        <title>Resolving the Mortierellaceae phylogeny through synthesis of multi-gene phylogenetics and phylogenomics.</title>
        <authorList>
            <person name="Vandepol N."/>
            <person name="Liber J."/>
            <person name="Desiro A."/>
            <person name="Na H."/>
            <person name="Kennedy M."/>
            <person name="Barry K."/>
            <person name="Grigoriev I.V."/>
            <person name="Miller A.N."/>
            <person name="O'Donnell K."/>
            <person name="Stajich J.E."/>
            <person name="Bonito G."/>
        </authorList>
    </citation>
    <scope>NUCLEOTIDE SEQUENCE</scope>
    <source>
        <strain evidence="1">REB-010B</strain>
    </source>
</reference>
<dbReference type="AlphaFoldDB" id="A0A9P6R504"/>
<evidence type="ECO:0000313" key="2">
    <source>
        <dbReference type="Proteomes" id="UP000738325"/>
    </source>
</evidence>
<dbReference type="EMBL" id="JAAAIP010001155">
    <property type="protein sequence ID" value="KAG0309976.1"/>
    <property type="molecule type" value="Genomic_DNA"/>
</dbReference>
<feature type="non-terminal residue" evidence="1">
    <location>
        <position position="342"/>
    </location>
</feature>
<gene>
    <name evidence="1" type="ORF">BGZ99_000745</name>
</gene>
<name>A0A9P6R504_9FUNG</name>
<dbReference type="OrthoDB" id="2365484at2759"/>
<comment type="caution">
    <text evidence="1">The sequence shown here is derived from an EMBL/GenBank/DDBJ whole genome shotgun (WGS) entry which is preliminary data.</text>
</comment>
<evidence type="ECO:0000313" key="1">
    <source>
        <dbReference type="EMBL" id="KAG0309976.1"/>
    </source>
</evidence>
<protein>
    <submittedName>
        <fullName evidence="1">Uncharacterized protein</fullName>
    </submittedName>
</protein>
<keyword evidence="2" id="KW-1185">Reference proteome</keyword>
<proteinExistence type="predicted"/>
<dbReference type="Proteomes" id="UP000738325">
    <property type="component" value="Unassembled WGS sequence"/>
</dbReference>
<organism evidence="1 2">
    <name type="scientific">Dissophora globulifera</name>
    <dbReference type="NCBI Taxonomy" id="979702"/>
    <lineage>
        <taxon>Eukaryota</taxon>
        <taxon>Fungi</taxon>
        <taxon>Fungi incertae sedis</taxon>
        <taxon>Mucoromycota</taxon>
        <taxon>Mortierellomycotina</taxon>
        <taxon>Mortierellomycetes</taxon>
        <taxon>Mortierellales</taxon>
        <taxon>Mortierellaceae</taxon>
        <taxon>Dissophora</taxon>
    </lineage>
</organism>
<sequence length="342" mass="38459">ASGSLSDDYTLSAYGTSVSSPRGDAWEIVDHGPRKSIDELWDEVFEYQQRIKLLEEVHQAQTVAATQYQDIDFGDDTTTAVTPNGDHHRDVSELNQQQQRSMSLGGEGYFYHHNHGHGSRRWSDYIGGSEMPYSNSMPSSASEEQPSPTLVIFASKTIATLGDTPIVICASTMTQIDKTTVYASKKGVRSDRGSARRLLHLAFSPMAGSSCSSSEPYEFDDAVEDVEQIPRLLVKASGPRHAYSITALRDLEQETETSFRYVSVTCLLRKHLKNGHHWIWRHLEHTPYGKRCFSWSRLAKKSVDLYLWFSPIRSFMIDLQDKTAAYLDILAGIVQEQDIISV</sequence>